<dbReference type="FunFam" id="1.25.40.10:FF:000453">
    <property type="entry name" value="Pentatricopeptide repeat-containing protein mitochondrial"/>
    <property type="match status" value="1"/>
</dbReference>
<feature type="repeat" description="PPR" evidence="2">
    <location>
        <begin position="91"/>
        <end position="125"/>
    </location>
</feature>
<protein>
    <submittedName>
        <fullName evidence="3">Putative pentatricopeptide repeat-containing protein</fullName>
    </submittedName>
</protein>
<accession>A0A7J7D1J7</accession>
<dbReference type="FunFam" id="1.25.40.10:FF:000073">
    <property type="entry name" value="Pentatricopeptide repeat-containing protein chloroplastic"/>
    <property type="match status" value="1"/>
</dbReference>
<dbReference type="Gene3D" id="1.25.40.10">
    <property type="entry name" value="Tetratricopeptide repeat domain"/>
    <property type="match status" value="5"/>
</dbReference>
<dbReference type="InterPro" id="IPR011990">
    <property type="entry name" value="TPR-like_helical_dom_sf"/>
</dbReference>
<feature type="repeat" description="PPR" evidence="2">
    <location>
        <begin position="294"/>
        <end position="328"/>
    </location>
</feature>
<dbReference type="Pfam" id="PF20431">
    <property type="entry name" value="E_motif"/>
    <property type="match status" value="1"/>
</dbReference>
<dbReference type="PANTHER" id="PTHR47926">
    <property type="entry name" value="PENTATRICOPEPTIDE REPEAT-CONTAINING PROTEIN"/>
    <property type="match status" value="1"/>
</dbReference>
<keyword evidence="4" id="KW-1185">Reference proteome</keyword>
<dbReference type="Proteomes" id="UP000593562">
    <property type="component" value="Unassembled WGS sequence"/>
</dbReference>
<dbReference type="NCBIfam" id="TIGR00756">
    <property type="entry name" value="PPR"/>
    <property type="match status" value="3"/>
</dbReference>
<keyword evidence="1" id="KW-0677">Repeat</keyword>
<dbReference type="PANTHER" id="PTHR47926:SF418">
    <property type="entry name" value="(WILD MALAYSIAN BANANA) HYPOTHETICAL PROTEIN"/>
    <property type="match status" value="1"/>
</dbReference>
<evidence type="ECO:0000313" key="3">
    <source>
        <dbReference type="EMBL" id="KAF5739946.1"/>
    </source>
</evidence>
<dbReference type="Pfam" id="PF13041">
    <property type="entry name" value="PPR_2"/>
    <property type="match status" value="4"/>
</dbReference>
<organism evidence="3 4">
    <name type="scientific">Tripterygium wilfordii</name>
    <name type="common">Thunder God vine</name>
    <dbReference type="NCBI Taxonomy" id="458696"/>
    <lineage>
        <taxon>Eukaryota</taxon>
        <taxon>Viridiplantae</taxon>
        <taxon>Streptophyta</taxon>
        <taxon>Embryophyta</taxon>
        <taxon>Tracheophyta</taxon>
        <taxon>Spermatophyta</taxon>
        <taxon>Magnoliopsida</taxon>
        <taxon>eudicotyledons</taxon>
        <taxon>Gunneridae</taxon>
        <taxon>Pentapetalae</taxon>
        <taxon>rosids</taxon>
        <taxon>fabids</taxon>
        <taxon>Celastrales</taxon>
        <taxon>Celastraceae</taxon>
        <taxon>Tripterygium</taxon>
    </lineage>
</organism>
<gene>
    <name evidence="3" type="ORF">HS088_TW11G00008</name>
</gene>
<dbReference type="PROSITE" id="PS51375">
    <property type="entry name" value="PPR"/>
    <property type="match status" value="4"/>
</dbReference>
<dbReference type="GO" id="GO:0009451">
    <property type="term" value="P:RNA modification"/>
    <property type="evidence" value="ECO:0007669"/>
    <property type="project" value="InterPro"/>
</dbReference>
<feature type="repeat" description="PPR" evidence="2">
    <location>
        <begin position="161"/>
        <end position="195"/>
    </location>
</feature>
<dbReference type="SUPFAM" id="SSF48452">
    <property type="entry name" value="TPR-like"/>
    <property type="match status" value="1"/>
</dbReference>
<dbReference type="InterPro" id="IPR002885">
    <property type="entry name" value="PPR_rpt"/>
</dbReference>
<feature type="repeat" description="PPR" evidence="2">
    <location>
        <begin position="395"/>
        <end position="429"/>
    </location>
</feature>
<proteinExistence type="predicted"/>
<dbReference type="EMBL" id="JAAARO010000011">
    <property type="protein sequence ID" value="KAF5739946.1"/>
    <property type="molecule type" value="Genomic_DNA"/>
</dbReference>
<dbReference type="InterPro" id="IPR046960">
    <property type="entry name" value="PPR_At4g14850-like_plant"/>
</dbReference>
<dbReference type="InParanoid" id="A0A7J7D1J7"/>
<evidence type="ECO:0000256" key="2">
    <source>
        <dbReference type="PROSITE-ProRule" id="PRU00708"/>
    </source>
</evidence>
<name>A0A7J7D1J7_TRIWF</name>
<dbReference type="FunFam" id="1.25.40.10:FF:000366">
    <property type="entry name" value="Pentatricopeptide (PPR) repeat-containing protein"/>
    <property type="match status" value="1"/>
</dbReference>
<reference evidence="3 4" key="1">
    <citation type="journal article" date="2020" name="Nat. Commun.">
        <title>Genome of Tripterygium wilfordii and identification of cytochrome P450 involved in triptolide biosynthesis.</title>
        <authorList>
            <person name="Tu L."/>
            <person name="Su P."/>
            <person name="Zhang Z."/>
            <person name="Gao L."/>
            <person name="Wang J."/>
            <person name="Hu T."/>
            <person name="Zhou J."/>
            <person name="Zhang Y."/>
            <person name="Zhao Y."/>
            <person name="Liu Y."/>
            <person name="Song Y."/>
            <person name="Tong Y."/>
            <person name="Lu Y."/>
            <person name="Yang J."/>
            <person name="Xu C."/>
            <person name="Jia M."/>
            <person name="Peters R.J."/>
            <person name="Huang L."/>
            <person name="Gao W."/>
        </authorList>
    </citation>
    <scope>NUCLEOTIDE SEQUENCE [LARGE SCALE GENOMIC DNA]</scope>
    <source>
        <strain evidence="4">cv. XIE 37</strain>
        <tissue evidence="3">Leaf</tissue>
    </source>
</reference>
<dbReference type="Pfam" id="PF01535">
    <property type="entry name" value="PPR"/>
    <property type="match status" value="4"/>
</dbReference>
<dbReference type="GO" id="GO:0003723">
    <property type="term" value="F:RNA binding"/>
    <property type="evidence" value="ECO:0007669"/>
    <property type="project" value="InterPro"/>
</dbReference>
<dbReference type="InterPro" id="IPR046848">
    <property type="entry name" value="E_motif"/>
</dbReference>
<sequence length="634" mass="70848">MKRKPTSLRFLPTSKLYSSTPTRLHKLFNAISHTKTLKHATQIHTQIIISDFTSNLLLFNNLINFYAKCGCITHSLRLFSTTQSHKLMHTNIVTWTSLITQLSHFNKPFQALTLFNQMRTAGVYPNQVTFSAVLPACAKTKLLAHGQLMHCLIIKDGFQTDVFVASALLHMYAKCGNMGLATKLFDRMPHRNLVSWNSMIVGFLQNNLYDMAIKFFTEILRVDLISPDQVSFSSVLSACANAGQSVFGRQVHGVIVKRGLVIFAYVRNSLMDMYGKCGSFDDAASLFYTPGDADVVAWNVMIMGCIQNDNFEKACTYFWSMRREGVSPDETSYSSALHASASLAALYQGTLIHDQIIKTGLTRNQCVASSLITMYAKCGSLGDACRIFEETENCNVVCWTAIIAACQLHGCANKVIDLFEEMVGEGIKPDYITFVCVISACSHSGRVKEGYNYFSSMTKVHGMNPAHEHYACMVDLLGRAGRLEEAKKFIEAMPIKPDASVLGALLGACTSHGNLELGIEVAEMLFELEPDNSGNYVLLCNMYSRHGKLREADEIRRLMGIKGVRKDPGCSWIDVKNETFVFSVHDRSHSKTDEIYEMLKNIENLVKKKGYEAETNFQLAGERRLQRTQPVVSQ</sequence>
<evidence type="ECO:0000313" key="4">
    <source>
        <dbReference type="Proteomes" id="UP000593562"/>
    </source>
</evidence>
<dbReference type="FunFam" id="1.25.40.10:FF:000031">
    <property type="entry name" value="Pentatricopeptide repeat-containing protein mitochondrial"/>
    <property type="match status" value="1"/>
</dbReference>
<dbReference type="AlphaFoldDB" id="A0A7J7D1J7"/>
<comment type="caution">
    <text evidence="3">The sequence shown here is derived from an EMBL/GenBank/DDBJ whole genome shotgun (WGS) entry which is preliminary data.</text>
</comment>
<evidence type="ECO:0000256" key="1">
    <source>
        <dbReference type="ARBA" id="ARBA00022737"/>
    </source>
</evidence>